<dbReference type="OrthoDB" id="18177at2157"/>
<protein>
    <submittedName>
        <fullName evidence="1">Uncharacterized protein</fullName>
    </submittedName>
</protein>
<dbReference type="RefSeq" id="WP_011839134.1">
    <property type="nucleotide sequence ID" value="NC_009033.1"/>
</dbReference>
<dbReference type="GeneID" id="4907687"/>
<proteinExistence type="predicted"/>
<organism evidence="1 2">
    <name type="scientific">Staphylothermus marinus (strain ATCC 43588 / DSM 3639 / JCM 9404 / F1)</name>
    <dbReference type="NCBI Taxonomy" id="399550"/>
    <lineage>
        <taxon>Archaea</taxon>
        <taxon>Thermoproteota</taxon>
        <taxon>Thermoprotei</taxon>
        <taxon>Desulfurococcales</taxon>
        <taxon>Desulfurococcaceae</taxon>
        <taxon>Staphylothermus</taxon>
    </lineage>
</organism>
<accession>A3DMT3</accession>
<reference evidence="2" key="1">
    <citation type="journal article" date="2009" name="BMC Genomics">
        <title>The complete genome sequence of Staphylothermus marinus reveals differences in sulfur metabolism among heterotrophic Crenarchaeota.</title>
        <authorList>
            <person name="Anderson I.J."/>
            <person name="Dharmarajan L."/>
            <person name="Rodriguez J."/>
            <person name="Hooper S."/>
            <person name="Porat I."/>
            <person name="Ulrich L.E."/>
            <person name="Elkins J.G."/>
            <person name="Mavromatis K."/>
            <person name="Sun H."/>
            <person name="Land M."/>
            <person name="Lapidus A."/>
            <person name="Lucas S."/>
            <person name="Barry K."/>
            <person name="Huber H."/>
            <person name="Zhulin I.B."/>
            <person name="Whitman W.B."/>
            <person name="Mukhopadhyay B."/>
            <person name="Woese C."/>
            <person name="Bristow J."/>
            <person name="Kyrpides N."/>
        </authorList>
    </citation>
    <scope>NUCLEOTIDE SEQUENCE [LARGE SCALE GENOMIC DNA]</scope>
    <source>
        <strain evidence="2">ATCC 43588 / DSM 3639 / JCM 9404 / F1</strain>
    </source>
</reference>
<dbReference type="eggNOG" id="arCOG00427">
    <property type="taxonomic scope" value="Archaea"/>
</dbReference>
<dbReference type="STRING" id="399550.Smar_0842"/>
<gene>
    <name evidence="1" type="ordered locus">Smar_0842</name>
</gene>
<dbReference type="AlphaFoldDB" id="A3DMT3"/>
<dbReference type="Proteomes" id="UP000000254">
    <property type="component" value="Chromosome"/>
</dbReference>
<dbReference type="KEGG" id="smr:Smar_0842"/>
<dbReference type="HOGENOM" id="CLU_726849_0_0_2"/>
<evidence type="ECO:0000313" key="1">
    <source>
        <dbReference type="EMBL" id="ABN69943.1"/>
    </source>
</evidence>
<evidence type="ECO:0000313" key="2">
    <source>
        <dbReference type="Proteomes" id="UP000000254"/>
    </source>
</evidence>
<reference evidence="1 2" key="2">
    <citation type="journal article" date="2009" name="Stand. Genomic Sci.">
        <title>Complete genome sequence of Staphylothermus marinus Stetter and Fiala 1986 type strain F1.</title>
        <authorList>
            <person name="Anderson I.J."/>
            <person name="Sun H."/>
            <person name="Lapidus A."/>
            <person name="Copeland A."/>
            <person name="Glavina Del Rio T."/>
            <person name="Tice H."/>
            <person name="Dalin E."/>
            <person name="Lucas S."/>
            <person name="Barry K."/>
            <person name="Land M."/>
            <person name="Richardson P."/>
            <person name="Huber H."/>
            <person name="Kyrpides N.C."/>
        </authorList>
    </citation>
    <scope>NUCLEOTIDE SEQUENCE [LARGE SCALE GENOMIC DNA]</scope>
    <source>
        <strain evidence="2">ATCC 43588 / DSM 3639 / JCM 9404 / F1</strain>
    </source>
</reference>
<sequence>MSNTLNDILKRINEYGYVRIVPRIDLDSLVASSILFENLNEHRIKTSINYDPKAILDQKDEPTILINLPKTREQTDMFTINFNMRESVSAYVSYYLDKIYGVSIYDKILSIATGIYQSLDTVEGFKGIESEILKELTSKEIIEYEPGFRFWGRLKFDLVNSIYRTLIPFIPGLTGEPEKINELLSHIIGGRTEIVKHIHIEQNKDLAAKFLEHLLNNLSVIIGVSNAKKIVRKILGNVYIAKINNRIIELNEVVGLLNIYLSLKKNNPRYLSIISVDPNILFEITTLSDNVIDELIIDISIALNQFIKTKQNIFEIEESLERPEIFIEILKSMDMLPENKPIIIYYDGEHYTSLSELFRIGNEDAETLYAYCDENQLCMVDRDGNIIKA</sequence>
<dbReference type="EMBL" id="CP000575">
    <property type="protein sequence ID" value="ABN69943.1"/>
    <property type="molecule type" value="Genomic_DNA"/>
</dbReference>
<name>A3DMT3_STAMF</name>
<keyword evidence="2" id="KW-1185">Reference proteome</keyword>